<dbReference type="Proteomes" id="UP000225277">
    <property type="component" value="Unassembled WGS sequence"/>
</dbReference>
<organism evidence="1 2">
    <name type="scientific">Ramularia collo-cygni</name>
    <dbReference type="NCBI Taxonomy" id="112498"/>
    <lineage>
        <taxon>Eukaryota</taxon>
        <taxon>Fungi</taxon>
        <taxon>Dikarya</taxon>
        <taxon>Ascomycota</taxon>
        <taxon>Pezizomycotina</taxon>
        <taxon>Dothideomycetes</taxon>
        <taxon>Dothideomycetidae</taxon>
        <taxon>Mycosphaerellales</taxon>
        <taxon>Mycosphaerellaceae</taxon>
        <taxon>Ramularia</taxon>
    </lineage>
</organism>
<dbReference type="GeneID" id="35604239"/>
<evidence type="ECO:0000313" key="2">
    <source>
        <dbReference type="Proteomes" id="UP000225277"/>
    </source>
</evidence>
<dbReference type="RefSeq" id="XP_023630177.1">
    <property type="nucleotide sequence ID" value="XM_023774409.1"/>
</dbReference>
<protein>
    <submittedName>
        <fullName evidence="1">Uncharacterized protein</fullName>
    </submittedName>
</protein>
<sequence>MAATITTSDNVLDARIQDLAQELQDQIFKMAFLEIPDTVAIVPDHRAPAALQLNRAIRAKFAEEYYRKVVFVGQFTNATPILLPAWLSQLSEEHQNAIRSIRIAVSDVAGFTVSSLGRWIYDSLEDVRNGAEIPRGTLDIRKASFANLYIAAKLVNTCGGITWAAEGSHDSFKIRRTAHVL</sequence>
<gene>
    <name evidence="1" type="ORF">RCC_09167</name>
</gene>
<accession>A0A2D3V658</accession>
<reference evidence="1 2" key="1">
    <citation type="submission" date="2016-03" db="EMBL/GenBank/DDBJ databases">
        <authorList>
            <person name="Ploux O."/>
        </authorList>
    </citation>
    <scope>NUCLEOTIDE SEQUENCE [LARGE SCALE GENOMIC DNA]</scope>
    <source>
        <strain evidence="1 2">URUG2</strain>
    </source>
</reference>
<dbReference type="OrthoDB" id="3626626at2759"/>
<dbReference type="AlphaFoldDB" id="A0A2D3V658"/>
<dbReference type="EMBL" id="FJUY01000016">
    <property type="protein sequence ID" value="CZT23453.1"/>
    <property type="molecule type" value="Genomic_DNA"/>
</dbReference>
<name>A0A2D3V658_9PEZI</name>
<proteinExistence type="predicted"/>
<evidence type="ECO:0000313" key="1">
    <source>
        <dbReference type="EMBL" id="CZT23453.1"/>
    </source>
</evidence>
<keyword evidence="2" id="KW-1185">Reference proteome</keyword>